<organism evidence="3 4">
    <name type="scientific">Streptomyces marokkonensis</name>
    <dbReference type="NCBI Taxonomy" id="324855"/>
    <lineage>
        <taxon>Bacteria</taxon>
        <taxon>Bacillati</taxon>
        <taxon>Actinomycetota</taxon>
        <taxon>Actinomycetes</taxon>
        <taxon>Kitasatosporales</taxon>
        <taxon>Streptomycetaceae</taxon>
        <taxon>Streptomyces</taxon>
    </lineage>
</organism>
<feature type="compositionally biased region" description="Basic and acidic residues" evidence="1">
    <location>
        <begin position="1"/>
        <end position="12"/>
    </location>
</feature>
<dbReference type="Proteomes" id="UP001500034">
    <property type="component" value="Unassembled WGS sequence"/>
</dbReference>
<evidence type="ECO:0000256" key="2">
    <source>
        <dbReference type="SAM" id="Phobius"/>
    </source>
</evidence>
<name>A0ABP7R5R8_9ACTN</name>
<keyword evidence="2" id="KW-0812">Transmembrane</keyword>
<reference evidence="4" key="1">
    <citation type="journal article" date="2019" name="Int. J. Syst. Evol. Microbiol.">
        <title>The Global Catalogue of Microorganisms (GCM) 10K type strain sequencing project: providing services to taxonomists for standard genome sequencing and annotation.</title>
        <authorList>
            <consortium name="The Broad Institute Genomics Platform"/>
            <consortium name="The Broad Institute Genome Sequencing Center for Infectious Disease"/>
            <person name="Wu L."/>
            <person name="Ma J."/>
        </authorList>
    </citation>
    <scope>NUCLEOTIDE SEQUENCE [LARGE SCALE GENOMIC DNA]</scope>
    <source>
        <strain evidence="4">JCM 17027</strain>
    </source>
</reference>
<feature type="region of interest" description="Disordered" evidence="1">
    <location>
        <begin position="1"/>
        <end position="29"/>
    </location>
</feature>
<proteinExistence type="predicted"/>
<gene>
    <name evidence="3" type="ORF">GCM10022384_45680</name>
</gene>
<keyword evidence="2" id="KW-0472">Membrane</keyword>
<feature type="transmembrane region" description="Helical" evidence="2">
    <location>
        <begin position="36"/>
        <end position="54"/>
    </location>
</feature>
<sequence length="91" mass="9296">MRSELPDPDRAPRRSTSRSADQPIDQSAARNAARNAVAVSVAALITAAALFGALTPKAAALPLPLPATGVESLVTEGIALEGPLINNLTLL</sequence>
<comment type="caution">
    <text evidence="3">The sequence shown here is derived from an EMBL/GenBank/DDBJ whole genome shotgun (WGS) entry which is preliminary data.</text>
</comment>
<protein>
    <submittedName>
        <fullName evidence="3">Uncharacterized protein</fullName>
    </submittedName>
</protein>
<evidence type="ECO:0000256" key="1">
    <source>
        <dbReference type="SAM" id="MobiDB-lite"/>
    </source>
</evidence>
<evidence type="ECO:0000313" key="3">
    <source>
        <dbReference type="EMBL" id="GAA3992871.1"/>
    </source>
</evidence>
<dbReference type="RefSeq" id="WP_345594972.1">
    <property type="nucleotide sequence ID" value="NZ_BAABCQ010000098.1"/>
</dbReference>
<accession>A0ABP7R5R8</accession>
<evidence type="ECO:0000313" key="4">
    <source>
        <dbReference type="Proteomes" id="UP001500034"/>
    </source>
</evidence>
<keyword evidence="4" id="KW-1185">Reference proteome</keyword>
<dbReference type="EMBL" id="BAABCQ010000098">
    <property type="protein sequence ID" value="GAA3992871.1"/>
    <property type="molecule type" value="Genomic_DNA"/>
</dbReference>
<keyword evidence="2" id="KW-1133">Transmembrane helix</keyword>